<dbReference type="AlphaFoldDB" id="A0A183EIT2"/>
<gene>
    <name evidence="1" type="ORF">GPUH_LOCUS20873</name>
</gene>
<reference evidence="1 2" key="2">
    <citation type="submission" date="2018-11" db="EMBL/GenBank/DDBJ databases">
        <authorList>
            <consortium name="Pathogen Informatics"/>
        </authorList>
    </citation>
    <scope>NUCLEOTIDE SEQUENCE [LARGE SCALE GENOMIC DNA]</scope>
</reference>
<evidence type="ECO:0000313" key="2">
    <source>
        <dbReference type="Proteomes" id="UP000271098"/>
    </source>
</evidence>
<dbReference type="WBParaSite" id="GPUH_0002089801-mRNA-1">
    <property type="protein sequence ID" value="GPUH_0002089801-mRNA-1"/>
    <property type="gene ID" value="GPUH_0002089801"/>
</dbReference>
<protein>
    <submittedName>
        <fullName evidence="3">Glycosyltransferase</fullName>
    </submittedName>
</protein>
<dbReference type="EMBL" id="UYRT01091340">
    <property type="protein sequence ID" value="VDN37003.1"/>
    <property type="molecule type" value="Genomic_DNA"/>
</dbReference>
<name>A0A183EIT2_9BILA</name>
<evidence type="ECO:0000313" key="3">
    <source>
        <dbReference type="WBParaSite" id="GPUH_0002089801-mRNA-1"/>
    </source>
</evidence>
<reference evidence="3" key="1">
    <citation type="submission" date="2016-06" db="UniProtKB">
        <authorList>
            <consortium name="WormBaseParasite"/>
        </authorList>
    </citation>
    <scope>IDENTIFICATION</scope>
</reference>
<dbReference type="Proteomes" id="UP000271098">
    <property type="component" value="Unassembled WGS sequence"/>
</dbReference>
<keyword evidence="2" id="KW-1185">Reference proteome</keyword>
<sequence length="65" mass="7537">MQEALQRHFVGIDFIERNAGPDIDEHMQEEGERVETLFFKNLMEYDFNLESLSKTTIAIENSVCG</sequence>
<dbReference type="OrthoDB" id="10248904at2759"/>
<evidence type="ECO:0000313" key="1">
    <source>
        <dbReference type="EMBL" id="VDN37003.1"/>
    </source>
</evidence>
<organism evidence="3">
    <name type="scientific">Gongylonema pulchrum</name>
    <dbReference type="NCBI Taxonomy" id="637853"/>
    <lineage>
        <taxon>Eukaryota</taxon>
        <taxon>Metazoa</taxon>
        <taxon>Ecdysozoa</taxon>
        <taxon>Nematoda</taxon>
        <taxon>Chromadorea</taxon>
        <taxon>Rhabditida</taxon>
        <taxon>Spirurina</taxon>
        <taxon>Spiruromorpha</taxon>
        <taxon>Spiruroidea</taxon>
        <taxon>Gongylonematidae</taxon>
        <taxon>Gongylonema</taxon>
    </lineage>
</organism>
<proteinExistence type="predicted"/>
<accession>A0A183EIT2</accession>